<reference evidence="2 3" key="2">
    <citation type="submission" date="2014-03" db="EMBL/GenBank/DDBJ databases">
        <title>The Genome Sequence of Anncaliia algerae insect isolate PRA339.</title>
        <authorList>
            <consortium name="The Broad Institute Genome Sequencing Platform"/>
            <consortium name="The Broad Institute Genome Sequencing Center for Infectious Disease"/>
            <person name="Cuomo C."/>
            <person name="Becnel J."/>
            <person name="Sanscrainte N."/>
            <person name="Walker B."/>
            <person name="Young S.K."/>
            <person name="Zeng Q."/>
            <person name="Gargeya S."/>
            <person name="Fitzgerald M."/>
            <person name="Haas B."/>
            <person name="Abouelleil A."/>
            <person name="Alvarado L."/>
            <person name="Arachchi H.M."/>
            <person name="Berlin A.M."/>
            <person name="Chapman S.B."/>
            <person name="Dewar J."/>
            <person name="Goldberg J."/>
            <person name="Griggs A."/>
            <person name="Gujja S."/>
            <person name="Hansen M."/>
            <person name="Howarth C."/>
            <person name="Imamovic A."/>
            <person name="Larimer J."/>
            <person name="McCowan C."/>
            <person name="Murphy C."/>
            <person name="Neiman D."/>
            <person name="Pearson M."/>
            <person name="Priest M."/>
            <person name="Roberts A."/>
            <person name="Saif S."/>
            <person name="Shea T."/>
            <person name="Sisk P."/>
            <person name="Sykes S."/>
            <person name="Wortman J."/>
            <person name="Nusbaum C."/>
            <person name="Birren B."/>
        </authorList>
    </citation>
    <scope>NUCLEOTIDE SEQUENCE [LARGE SCALE GENOMIC DNA]</scope>
    <source>
        <strain evidence="2 3">PRA339</strain>
    </source>
</reference>
<feature type="coiled-coil region" evidence="1">
    <location>
        <begin position="281"/>
        <end position="329"/>
    </location>
</feature>
<keyword evidence="1" id="KW-0175">Coiled coil</keyword>
<protein>
    <submittedName>
        <fullName evidence="2">Uncharacterized protein</fullName>
    </submittedName>
</protein>
<organism evidence="2 3">
    <name type="scientific">Anncaliia algerae PRA339</name>
    <dbReference type="NCBI Taxonomy" id="1288291"/>
    <lineage>
        <taxon>Eukaryota</taxon>
        <taxon>Fungi</taxon>
        <taxon>Fungi incertae sedis</taxon>
        <taxon>Microsporidia</taxon>
        <taxon>Tubulinosematoidea</taxon>
        <taxon>Tubulinosematidae</taxon>
        <taxon>Anncaliia</taxon>
    </lineage>
</organism>
<dbReference type="EMBL" id="KK365141">
    <property type="protein sequence ID" value="KCZ81494.1"/>
    <property type="molecule type" value="Genomic_DNA"/>
</dbReference>
<name>A0A059F3C6_9MICR</name>
<dbReference type="AlphaFoldDB" id="A0A059F3C6"/>
<gene>
    <name evidence="2" type="ORF">H312_01072</name>
</gene>
<evidence type="ECO:0000313" key="3">
    <source>
        <dbReference type="Proteomes" id="UP000030655"/>
    </source>
</evidence>
<dbReference type="Proteomes" id="UP000030655">
    <property type="component" value="Unassembled WGS sequence"/>
</dbReference>
<dbReference type="VEuPathDB" id="MicrosporidiaDB:H312_01072"/>
<proteinExistence type="predicted"/>
<dbReference type="HOGENOM" id="CLU_068272_0_0_1"/>
<dbReference type="OrthoDB" id="10348018at2759"/>
<keyword evidence="3" id="KW-1185">Reference proteome</keyword>
<evidence type="ECO:0000313" key="2">
    <source>
        <dbReference type="EMBL" id="KCZ81494.1"/>
    </source>
</evidence>
<reference evidence="3" key="1">
    <citation type="submission" date="2013-02" db="EMBL/GenBank/DDBJ databases">
        <authorList>
            <consortium name="The Broad Institute Genome Sequencing Platform"/>
            <person name="Cuomo C."/>
            <person name="Becnel J."/>
            <person name="Sanscrainte N."/>
            <person name="Walker B."/>
            <person name="Young S.K."/>
            <person name="Zeng Q."/>
            <person name="Gargeya S."/>
            <person name="Fitzgerald M."/>
            <person name="Haas B."/>
            <person name="Abouelleil A."/>
            <person name="Alvarado L."/>
            <person name="Arachchi H.M."/>
            <person name="Berlin A.M."/>
            <person name="Chapman S.B."/>
            <person name="Dewar J."/>
            <person name="Goldberg J."/>
            <person name="Griggs A."/>
            <person name="Gujja S."/>
            <person name="Hansen M."/>
            <person name="Howarth C."/>
            <person name="Imamovic A."/>
            <person name="Larimer J."/>
            <person name="McCowan C."/>
            <person name="Murphy C."/>
            <person name="Neiman D."/>
            <person name="Pearson M."/>
            <person name="Priest M."/>
            <person name="Roberts A."/>
            <person name="Saif S."/>
            <person name="Shea T."/>
            <person name="Sisk P."/>
            <person name="Sykes S."/>
            <person name="Wortman J."/>
            <person name="Nusbaum C."/>
            <person name="Birren B."/>
        </authorList>
    </citation>
    <scope>NUCLEOTIDE SEQUENCE [LARGE SCALE GENOMIC DNA]</scope>
    <source>
        <strain evidence="3">PRA339</strain>
    </source>
</reference>
<sequence length="349" mass="41405">MDSHNEDVNSKDNELSYGDTQSLKESEKLGIDKYAEKYEIALQTVELLQKTKLELISDIAMLKKKQITKPVVFNDTLRELNREINITEKEIKDAKKIYKEIELFINQLKLKQSKLFNIYKNIIENVENKKIIGKEIVVNNLIYDKQFIESEEYNFPRCEFKNNISQMIDEYLKKIYLYIEKNSTGEVKAINFNLFNDLLNSFSSIITYFEDINFEYPKLNLTFKKSKIIYSDFDVYMDKEANIKENTYDVNTFKNDLKEGNNCICKEDKSSKAYVESNFEVNKLILYIKEMEENYRNIKNENTKLLQSNKKLSNEIKEISDKKNEEIHKLRSENCELKKLIEKIKSVIE</sequence>
<evidence type="ECO:0000256" key="1">
    <source>
        <dbReference type="SAM" id="Coils"/>
    </source>
</evidence>
<accession>A0A059F3C6</accession>